<dbReference type="GO" id="GO:0000175">
    <property type="term" value="F:3'-5'-RNA exonuclease activity"/>
    <property type="evidence" value="ECO:0007669"/>
    <property type="project" value="InterPro"/>
</dbReference>
<dbReference type="GO" id="GO:0003676">
    <property type="term" value="F:nucleic acid binding"/>
    <property type="evidence" value="ECO:0007669"/>
    <property type="project" value="InterPro"/>
</dbReference>
<evidence type="ECO:0000256" key="4">
    <source>
        <dbReference type="ARBA" id="ARBA00022839"/>
    </source>
</evidence>
<keyword evidence="2" id="KW-0540">Nuclease</keyword>
<dbReference type="InterPro" id="IPR013520">
    <property type="entry name" value="Ribonucl_H"/>
</dbReference>
<feature type="region of interest" description="Disordered" evidence="5">
    <location>
        <begin position="37"/>
        <end position="82"/>
    </location>
</feature>
<dbReference type="InterPro" id="IPR036397">
    <property type="entry name" value="RNaseH_sf"/>
</dbReference>
<dbReference type="GO" id="GO:0005739">
    <property type="term" value="C:mitochondrion"/>
    <property type="evidence" value="ECO:0007669"/>
    <property type="project" value="TreeGrafter"/>
</dbReference>
<dbReference type="OrthoDB" id="270189at2759"/>
<dbReference type="Proteomes" id="UP000652761">
    <property type="component" value="Unassembled WGS sequence"/>
</dbReference>
<sequence length="173" mass="18800">MKRGPRGSFCFLSGIRMAAKLLSNAFSVLTLDAEDDREQTDAAPAAASSSKRDNQVARSGKSKDLENGLPLKNDKPTSGGLSSHYGEYKMPLVWIDLEMTGLDVAVDRILEIACIITDGNLTKMVEGPHLVIHQTKECLDNMGEWCQDHHAASGLTNKVLASTITEQDAEKQV</sequence>
<feature type="chain" id="PRO_5032884612" description="Exonuclease domain-containing protein" evidence="6">
    <location>
        <begin position="26"/>
        <end position="173"/>
    </location>
</feature>
<accession>A0A843TKM4</accession>
<evidence type="ECO:0000256" key="3">
    <source>
        <dbReference type="ARBA" id="ARBA00022801"/>
    </source>
</evidence>
<comment type="caution">
    <text evidence="8">The sequence shown here is derived from an EMBL/GenBank/DDBJ whole genome shotgun (WGS) entry which is preliminary data.</text>
</comment>
<gene>
    <name evidence="8" type="ORF">Taro_003866</name>
</gene>
<dbReference type="PANTHER" id="PTHR11046:SF0">
    <property type="entry name" value="OLIGORIBONUCLEASE, MITOCHONDRIAL"/>
    <property type="match status" value="1"/>
</dbReference>
<keyword evidence="3" id="KW-0378">Hydrolase</keyword>
<comment type="similarity">
    <text evidence="1">Belongs to the oligoribonuclease family.</text>
</comment>
<dbReference type="AlphaFoldDB" id="A0A843TKM4"/>
<keyword evidence="9" id="KW-1185">Reference proteome</keyword>
<dbReference type="PANTHER" id="PTHR11046">
    <property type="entry name" value="OLIGORIBONUCLEASE, MITOCHONDRIAL"/>
    <property type="match status" value="1"/>
</dbReference>
<dbReference type="InterPro" id="IPR012337">
    <property type="entry name" value="RNaseH-like_sf"/>
</dbReference>
<evidence type="ECO:0000313" key="9">
    <source>
        <dbReference type="Proteomes" id="UP000652761"/>
    </source>
</evidence>
<evidence type="ECO:0000313" key="8">
    <source>
        <dbReference type="EMBL" id="MQL71555.1"/>
    </source>
</evidence>
<feature type="signal peptide" evidence="6">
    <location>
        <begin position="1"/>
        <end position="25"/>
    </location>
</feature>
<proteinExistence type="inferred from homology"/>
<evidence type="ECO:0000256" key="2">
    <source>
        <dbReference type="ARBA" id="ARBA00022722"/>
    </source>
</evidence>
<protein>
    <recommendedName>
        <fullName evidence="7">Exonuclease domain-containing protein</fullName>
    </recommendedName>
</protein>
<evidence type="ECO:0000256" key="1">
    <source>
        <dbReference type="ARBA" id="ARBA00009921"/>
    </source>
</evidence>
<feature type="domain" description="Exonuclease" evidence="7">
    <location>
        <begin position="93"/>
        <end position="172"/>
    </location>
</feature>
<dbReference type="InterPro" id="IPR022894">
    <property type="entry name" value="Oligoribonuclease"/>
</dbReference>
<feature type="compositionally biased region" description="Basic and acidic residues" evidence="5">
    <location>
        <begin position="50"/>
        <end position="66"/>
    </location>
</feature>
<dbReference type="EMBL" id="NMUH01000101">
    <property type="protein sequence ID" value="MQL71555.1"/>
    <property type="molecule type" value="Genomic_DNA"/>
</dbReference>
<evidence type="ECO:0000256" key="5">
    <source>
        <dbReference type="SAM" id="MobiDB-lite"/>
    </source>
</evidence>
<name>A0A843TKM4_COLES</name>
<dbReference type="Pfam" id="PF00929">
    <property type="entry name" value="RNase_T"/>
    <property type="match status" value="1"/>
</dbReference>
<dbReference type="Gene3D" id="3.30.420.10">
    <property type="entry name" value="Ribonuclease H-like superfamily/Ribonuclease H"/>
    <property type="match status" value="1"/>
</dbReference>
<dbReference type="SUPFAM" id="SSF53098">
    <property type="entry name" value="Ribonuclease H-like"/>
    <property type="match status" value="1"/>
</dbReference>
<organism evidence="8 9">
    <name type="scientific">Colocasia esculenta</name>
    <name type="common">Wild taro</name>
    <name type="synonym">Arum esculentum</name>
    <dbReference type="NCBI Taxonomy" id="4460"/>
    <lineage>
        <taxon>Eukaryota</taxon>
        <taxon>Viridiplantae</taxon>
        <taxon>Streptophyta</taxon>
        <taxon>Embryophyta</taxon>
        <taxon>Tracheophyta</taxon>
        <taxon>Spermatophyta</taxon>
        <taxon>Magnoliopsida</taxon>
        <taxon>Liliopsida</taxon>
        <taxon>Araceae</taxon>
        <taxon>Aroideae</taxon>
        <taxon>Colocasieae</taxon>
        <taxon>Colocasia</taxon>
    </lineage>
</organism>
<evidence type="ECO:0000256" key="6">
    <source>
        <dbReference type="SAM" id="SignalP"/>
    </source>
</evidence>
<keyword evidence="6" id="KW-0732">Signal</keyword>
<evidence type="ECO:0000259" key="7">
    <source>
        <dbReference type="Pfam" id="PF00929"/>
    </source>
</evidence>
<reference evidence="8" key="1">
    <citation type="submission" date="2017-07" db="EMBL/GenBank/DDBJ databases">
        <title>Taro Niue Genome Assembly and Annotation.</title>
        <authorList>
            <person name="Atibalentja N."/>
            <person name="Keating K."/>
            <person name="Fields C.J."/>
        </authorList>
    </citation>
    <scope>NUCLEOTIDE SEQUENCE</scope>
    <source>
        <strain evidence="8">Niue_2</strain>
        <tissue evidence="8">Leaf</tissue>
    </source>
</reference>
<keyword evidence="4" id="KW-0269">Exonuclease</keyword>